<sequence>MLLNNLRFETMSNSYLEISPLAVTAITVQTTWKNIAFTICN</sequence>
<accession>A0A563VJL8</accession>
<reference evidence="1 2" key="1">
    <citation type="submission" date="2019-01" db="EMBL/GenBank/DDBJ databases">
        <authorList>
            <person name="Brito A."/>
        </authorList>
    </citation>
    <scope>NUCLEOTIDE SEQUENCE [LARGE SCALE GENOMIC DNA]</scope>
    <source>
        <strain evidence="1">1</strain>
    </source>
</reference>
<dbReference type="AlphaFoldDB" id="A0A563VJL8"/>
<keyword evidence="2" id="KW-1185">Reference proteome</keyword>
<evidence type="ECO:0000313" key="1">
    <source>
        <dbReference type="EMBL" id="VEP11634.1"/>
    </source>
</evidence>
<dbReference type="Proteomes" id="UP000320055">
    <property type="component" value="Unassembled WGS sequence"/>
</dbReference>
<proteinExistence type="predicted"/>
<protein>
    <submittedName>
        <fullName evidence="1">Uncharacterized protein</fullName>
    </submittedName>
</protein>
<organism evidence="1 2">
    <name type="scientific">Hyella patelloides LEGE 07179</name>
    <dbReference type="NCBI Taxonomy" id="945734"/>
    <lineage>
        <taxon>Bacteria</taxon>
        <taxon>Bacillati</taxon>
        <taxon>Cyanobacteriota</taxon>
        <taxon>Cyanophyceae</taxon>
        <taxon>Pleurocapsales</taxon>
        <taxon>Hyellaceae</taxon>
        <taxon>Hyella</taxon>
    </lineage>
</organism>
<evidence type="ECO:0000313" key="2">
    <source>
        <dbReference type="Proteomes" id="UP000320055"/>
    </source>
</evidence>
<name>A0A563VJL8_9CYAN</name>
<dbReference type="EMBL" id="CAACVJ010000014">
    <property type="protein sequence ID" value="VEP11634.1"/>
    <property type="molecule type" value="Genomic_DNA"/>
</dbReference>
<gene>
    <name evidence="1" type="ORF">H1P_1100018</name>
</gene>